<keyword evidence="5 7" id="KW-0378">Hydrolase</keyword>
<proteinExistence type="inferred from homology"/>
<name>A0A2H5Y7V7_9CHLR</name>
<comment type="function">
    <text evidence="2">Catalyzes the reversible cyclization of carbamoyl aspartate to dihydroorotate.</text>
</comment>
<gene>
    <name evidence="7" type="primary">pyrC</name>
    <name evidence="7" type="ORF">HRbin22_01780</name>
</gene>
<dbReference type="GO" id="GO:0005737">
    <property type="term" value="C:cytoplasm"/>
    <property type="evidence" value="ECO:0007669"/>
    <property type="project" value="TreeGrafter"/>
</dbReference>
<dbReference type="GO" id="GO:0004151">
    <property type="term" value="F:dihydroorotase activity"/>
    <property type="evidence" value="ECO:0007669"/>
    <property type="project" value="UniProtKB-EC"/>
</dbReference>
<dbReference type="GO" id="GO:0046872">
    <property type="term" value="F:metal ion binding"/>
    <property type="evidence" value="ECO:0007669"/>
    <property type="project" value="UniProtKB-KW"/>
</dbReference>
<evidence type="ECO:0000313" key="7">
    <source>
        <dbReference type="EMBL" id="GBD09524.1"/>
    </source>
</evidence>
<dbReference type="Gene3D" id="3.20.20.140">
    <property type="entry name" value="Metal-dependent hydrolases"/>
    <property type="match status" value="1"/>
</dbReference>
<reference evidence="8" key="1">
    <citation type="submission" date="2017-09" db="EMBL/GenBank/DDBJ databases">
        <title>Metaegenomics of thermophilic ammonia-oxidizing enrichment culture.</title>
        <authorList>
            <person name="Kato S."/>
            <person name="Suzuki K."/>
        </authorList>
    </citation>
    <scope>NUCLEOTIDE SEQUENCE [LARGE SCALE GENOMIC DNA]</scope>
</reference>
<evidence type="ECO:0000256" key="1">
    <source>
        <dbReference type="ARBA" id="ARBA00001947"/>
    </source>
</evidence>
<dbReference type="AlphaFoldDB" id="A0A2H5Y7V7"/>
<keyword evidence="4" id="KW-0479">Metal-binding</keyword>
<dbReference type="InterPro" id="IPR002195">
    <property type="entry name" value="Dihydroorotase_CS"/>
</dbReference>
<dbReference type="SUPFAM" id="SSF51556">
    <property type="entry name" value="Metallo-dependent hydrolases"/>
    <property type="match status" value="1"/>
</dbReference>
<evidence type="ECO:0000256" key="2">
    <source>
        <dbReference type="ARBA" id="ARBA00002368"/>
    </source>
</evidence>
<protein>
    <submittedName>
        <fullName evidence="7">Dihydroorotase</fullName>
        <ecNumber evidence="7">3.5.2.3</ecNumber>
    </submittedName>
</protein>
<sequence>MATMRLPGAADIHVHLRDPGETHKEDFASGTAAALAGGVVTVLAMPNTRPPLTDPTAFREAVRHAQAKARCEVGLFIGGTSENPEVAAALAPRAAGLKLYLDATYGPLRLENLAAILRHFQAWPGHRPIAVHAEGRTVAMVLGLVALFRQPVHFCHISRREEILLIRRAKERGLPVTCEVTPHHLFLTEEDLPRLGPFGHMRPPLATRADQEALWANLPVIDAVATDHAPHTIEEKQSPHPPPGVPGLETMLPLMLTAVAEGRLPLEEAVRLTATGPRRIYRLLEPPETWVEVEWGGPWTISREGLFTRCGWTPFEGMTVRARVRRTVLEGRVVFEDGEVRAPPGSGRVLFIDASP</sequence>
<accession>A0A2H5Y7V7</accession>
<dbReference type="Pfam" id="PF01979">
    <property type="entry name" value="Amidohydro_1"/>
    <property type="match status" value="1"/>
</dbReference>
<dbReference type="InterPro" id="IPR032466">
    <property type="entry name" value="Metal_Hydrolase"/>
</dbReference>
<dbReference type="PROSITE" id="PS00483">
    <property type="entry name" value="DIHYDROOROTASE_2"/>
    <property type="match status" value="1"/>
</dbReference>
<dbReference type="PROSITE" id="PS00482">
    <property type="entry name" value="DIHYDROOROTASE_1"/>
    <property type="match status" value="1"/>
</dbReference>
<dbReference type="Proteomes" id="UP000236642">
    <property type="component" value="Unassembled WGS sequence"/>
</dbReference>
<evidence type="ECO:0000256" key="3">
    <source>
        <dbReference type="ARBA" id="ARBA00010286"/>
    </source>
</evidence>
<feature type="domain" description="Amidohydrolase-related" evidence="6">
    <location>
        <begin position="6"/>
        <end position="94"/>
    </location>
</feature>
<evidence type="ECO:0000256" key="5">
    <source>
        <dbReference type="ARBA" id="ARBA00022801"/>
    </source>
</evidence>
<comment type="caution">
    <text evidence="7">The sequence shown here is derived from an EMBL/GenBank/DDBJ whole genome shotgun (WGS) entry which is preliminary data.</text>
</comment>
<dbReference type="InterPro" id="IPR006680">
    <property type="entry name" value="Amidohydro-rel"/>
</dbReference>
<evidence type="ECO:0000256" key="4">
    <source>
        <dbReference type="ARBA" id="ARBA00022723"/>
    </source>
</evidence>
<dbReference type="InterPro" id="IPR050138">
    <property type="entry name" value="DHOase/Allantoinase_Hydrolase"/>
</dbReference>
<dbReference type="GO" id="GO:0006145">
    <property type="term" value="P:purine nucleobase catabolic process"/>
    <property type="evidence" value="ECO:0007669"/>
    <property type="project" value="TreeGrafter"/>
</dbReference>
<comment type="cofactor">
    <cofactor evidence="1">
        <name>Zn(2+)</name>
        <dbReference type="ChEBI" id="CHEBI:29105"/>
    </cofactor>
</comment>
<dbReference type="InterPro" id="IPR011059">
    <property type="entry name" value="Metal-dep_hydrolase_composite"/>
</dbReference>
<comment type="similarity">
    <text evidence="3">Belongs to the metallo-dependent hydrolases superfamily. DHOase family. Class I DHOase subfamily.</text>
</comment>
<evidence type="ECO:0000313" key="8">
    <source>
        <dbReference type="Proteomes" id="UP000236642"/>
    </source>
</evidence>
<dbReference type="PANTHER" id="PTHR43668">
    <property type="entry name" value="ALLANTOINASE"/>
    <property type="match status" value="1"/>
</dbReference>
<dbReference type="EMBL" id="BEHY01000048">
    <property type="protein sequence ID" value="GBD09524.1"/>
    <property type="molecule type" value="Genomic_DNA"/>
</dbReference>
<organism evidence="7 8">
    <name type="scientific">Candidatus Thermoflexus japonica</name>
    <dbReference type="NCBI Taxonomy" id="2035417"/>
    <lineage>
        <taxon>Bacteria</taxon>
        <taxon>Bacillati</taxon>
        <taxon>Chloroflexota</taxon>
        <taxon>Thermoflexia</taxon>
        <taxon>Thermoflexales</taxon>
        <taxon>Thermoflexaceae</taxon>
        <taxon>Thermoflexus</taxon>
    </lineage>
</organism>
<evidence type="ECO:0000259" key="6">
    <source>
        <dbReference type="Pfam" id="PF01979"/>
    </source>
</evidence>
<dbReference type="EC" id="3.5.2.3" evidence="7"/>
<dbReference type="SUPFAM" id="SSF51338">
    <property type="entry name" value="Composite domain of metallo-dependent hydrolases"/>
    <property type="match status" value="1"/>
</dbReference>
<dbReference type="PANTHER" id="PTHR43668:SF2">
    <property type="entry name" value="ALLANTOINASE"/>
    <property type="match status" value="1"/>
</dbReference>
<dbReference type="GO" id="GO:0004038">
    <property type="term" value="F:allantoinase activity"/>
    <property type="evidence" value="ECO:0007669"/>
    <property type="project" value="TreeGrafter"/>
</dbReference>
<dbReference type="FunFam" id="3.20.20.140:FF:000036">
    <property type="entry name" value="Carbamoyl-phosphate synthase large chain"/>
    <property type="match status" value="1"/>
</dbReference>